<dbReference type="WBParaSite" id="HPLM_0001383701-mRNA-1">
    <property type="protein sequence ID" value="HPLM_0001383701-mRNA-1"/>
    <property type="gene ID" value="HPLM_0001383701"/>
</dbReference>
<evidence type="ECO:0000313" key="3">
    <source>
        <dbReference type="WBParaSite" id="HPLM_0001383701-mRNA-1"/>
    </source>
</evidence>
<proteinExistence type="predicted"/>
<accession>A0A0N4WQV9</accession>
<dbReference type="EMBL" id="UZAF01018353">
    <property type="protein sequence ID" value="VDO50770.1"/>
    <property type="molecule type" value="Genomic_DNA"/>
</dbReference>
<name>A0A0N4WQV9_HAEPC</name>
<keyword evidence="2" id="KW-1185">Reference proteome</keyword>
<gene>
    <name evidence="1" type="ORF">HPLM_LOCUS13829</name>
</gene>
<reference evidence="3" key="1">
    <citation type="submission" date="2017-02" db="UniProtKB">
        <authorList>
            <consortium name="WormBaseParasite"/>
        </authorList>
    </citation>
    <scope>IDENTIFICATION</scope>
</reference>
<dbReference type="AlphaFoldDB" id="A0A0N4WQV9"/>
<protein>
    <submittedName>
        <fullName evidence="3">UDENN domain-containing protein</fullName>
    </submittedName>
</protein>
<sequence>MASVVDFSGTKPNCSTHLTLYAECDETKRRLYFRAVHMVKFVVEESVEVFAPSTPDLNRLPQDPTFVIDGPRYPDGLSSLVPCFSQAEGGLLFS</sequence>
<reference evidence="1 2" key="2">
    <citation type="submission" date="2018-11" db="EMBL/GenBank/DDBJ databases">
        <authorList>
            <consortium name="Pathogen Informatics"/>
        </authorList>
    </citation>
    <scope>NUCLEOTIDE SEQUENCE [LARGE SCALE GENOMIC DNA]</scope>
    <source>
        <strain evidence="1 2">MHpl1</strain>
    </source>
</reference>
<evidence type="ECO:0000313" key="1">
    <source>
        <dbReference type="EMBL" id="VDO50770.1"/>
    </source>
</evidence>
<organism evidence="3">
    <name type="scientific">Haemonchus placei</name>
    <name type="common">Barber's pole worm</name>
    <dbReference type="NCBI Taxonomy" id="6290"/>
    <lineage>
        <taxon>Eukaryota</taxon>
        <taxon>Metazoa</taxon>
        <taxon>Ecdysozoa</taxon>
        <taxon>Nematoda</taxon>
        <taxon>Chromadorea</taxon>
        <taxon>Rhabditida</taxon>
        <taxon>Rhabditina</taxon>
        <taxon>Rhabditomorpha</taxon>
        <taxon>Strongyloidea</taxon>
        <taxon>Trichostrongylidae</taxon>
        <taxon>Haemonchus</taxon>
    </lineage>
</organism>
<evidence type="ECO:0000313" key="2">
    <source>
        <dbReference type="Proteomes" id="UP000268014"/>
    </source>
</evidence>
<dbReference type="Proteomes" id="UP000268014">
    <property type="component" value="Unassembled WGS sequence"/>
</dbReference>